<name>A0A9E6ZT32_9HYPH</name>
<evidence type="ECO:0000313" key="2">
    <source>
        <dbReference type="Proteomes" id="UP000831684"/>
    </source>
</evidence>
<gene>
    <name evidence="1" type="ORF">K9D25_00380</name>
</gene>
<dbReference type="AlphaFoldDB" id="A0A9E6ZT32"/>
<evidence type="ECO:0000313" key="1">
    <source>
        <dbReference type="EMBL" id="UOK71219.1"/>
    </source>
</evidence>
<dbReference type="Proteomes" id="UP000831684">
    <property type="component" value="Chromosome"/>
</dbReference>
<sequence length="85" mass="9754">MGDSLDDKMTIREAYRTMFLFLEKEWELTGRPDELGSLLGSLSTLEDGLPVDPANWEQWLEAVKAARESTDEITRLHLTKTEVKK</sequence>
<reference evidence="1" key="1">
    <citation type="submission" date="2021-09" db="EMBL/GenBank/DDBJ databases">
        <title>Network and meta-omics reveal the key degrader and cooperation patterns in an efficient 1,4-dioxane-degrading microbial community.</title>
        <authorList>
            <person name="Dai C."/>
        </authorList>
    </citation>
    <scope>NUCLEOTIDE SEQUENCE</scope>
    <source>
        <strain evidence="1">ZM13</strain>
    </source>
</reference>
<proteinExistence type="predicted"/>
<organism evidence="1 2">
    <name type="scientific">Ancylobacter polymorphus</name>
    <dbReference type="NCBI Taxonomy" id="223390"/>
    <lineage>
        <taxon>Bacteria</taxon>
        <taxon>Pseudomonadati</taxon>
        <taxon>Pseudomonadota</taxon>
        <taxon>Alphaproteobacteria</taxon>
        <taxon>Hyphomicrobiales</taxon>
        <taxon>Xanthobacteraceae</taxon>
        <taxon>Ancylobacter</taxon>
    </lineage>
</organism>
<accession>A0A9E6ZT32</accession>
<dbReference type="RefSeq" id="WP_244378184.1">
    <property type="nucleotide sequence ID" value="NZ_CP083239.1"/>
</dbReference>
<protein>
    <submittedName>
        <fullName evidence="1">Uncharacterized protein</fullName>
    </submittedName>
</protein>
<dbReference type="EMBL" id="CP083239">
    <property type="protein sequence ID" value="UOK71219.1"/>
    <property type="molecule type" value="Genomic_DNA"/>
</dbReference>
<dbReference type="KEGG" id="apol:K9D25_00380"/>